<gene>
    <name evidence="1" type="ORF">pC5.7c_547</name>
    <name evidence="2" type="ORF">pC5.8a_90</name>
</gene>
<organism evidence="1">
    <name type="scientific">Rhizobium rhizogenes</name>
    <name type="common">Agrobacterium rhizogenes</name>
    <dbReference type="NCBI Taxonomy" id="359"/>
    <lineage>
        <taxon>Bacteria</taxon>
        <taxon>Pseudomonadati</taxon>
        <taxon>Pseudomonadota</taxon>
        <taxon>Alphaproteobacteria</taxon>
        <taxon>Hyphomicrobiales</taxon>
        <taxon>Rhizobiaceae</taxon>
        <taxon>Rhizobium/Agrobacterium group</taxon>
        <taxon>Rhizobium</taxon>
    </lineage>
</organism>
<proteinExistence type="predicted"/>
<evidence type="ECO:0000313" key="1">
    <source>
        <dbReference type="EMBL" id="QCL09414.1"/>
    </source>
</evidence>
<dbReference type="EMBL" id="MK318969">
    <property type="protein sequence ID" value="QCL09414.1"/>
    <property type="molecule type" value="Genomic_DNA"/>
</dbReference>
<reference evidence="1" key="1">
    <citation type="submission" date="2018-12" db="EMBL/GenBank/DDBJ databases">
        <title>Three Rhizobium rhizogenes strains isolated from the same crown gall tumor carry diverse plasmids.</title>
        <authorList>
            <person name="Pulawska J."/>
            <person name="Kuzmanovic N."/>
        </authorList>
    </citation>
    <scope>NUCLEOTIDE SEQUENCE</scope>
    <source>
        <strain evidence="1">C5.7</strain>
        <strain evidence="2">Colt5.8</strain>
        <plasmid evidence="1">pC5.7c</plasmid>
        <plasmid evidence="2">pColt5.8a</plasmid>
    </source>
</reference>
<geneLocation type="plasmid" evidence="1">
    <name>pC5.7c</name>
</geneLocation>
<name>A0A7S5DQ77_RHIRH</name>
<keyword evidence="1" id="KW-0614">Plasmid</keyword>
<accession>A0A7S5DQ77</accession>
<evidence type="ECO:0000313" key="2">
    <source>
        <dbReference type="EMBL" id="QCL09582.1"/>
    </source>
</evidence>
<dbReference type="EMBL" id="MK318971">
    <property type="protein sequence ID" value="QCL09582.1"/>
    <property type="molecule type" value="Genomic_DNA"/>
</dbReference>
<protein>
    <submittedName>
        <fullName evidence="1">Uncharacterized protein</fullName>
    </submittedName>
</protein>
<geneLocation type="plasmid" evidence="2">
    <name>pColt5.8a</name>
</geneLocation>
<dbReference type="AlphaFoldDB" id="A0A7S5DQ77"/>
<sequence>MFGSVAKQATGAAMVLITPEAKKEILDGKLRRKRSNRQQLNLDSSVALASA</sequence>